<dbReference type="InterPro" id="IPR027417">
    <property type="entry name" value="P-loop_NTPase"/>
</dbReference>
<dbReference type="InParanoid" id="A0A251URM8"/>
<protein>
    <submittedName>
        <fullName evidence="1">Uncharacterized protein</fullName>
    </submittedName>
</protein>
<proteinExistence type="predicted"/>
<sequence length="132" mass="15031">MGNASGGKRAQDAGEKANGLIQIAWSYIQRENVLSQSSIWIPFEQLRTHARRLQSRYLKRDMRKTLRLLLRKQFRKPPVTDQTLFSAGRTQDNEPLMRALSKLIYVNSPDLRSCTFCRGSIGPTTISPILVV</sequence>
<gene>
    <name evidence="1" type="ORF">HannXRQ_Chr05g0142701</name>
</gene>
<dbReference type="EMBL" id="CM007894">
    <property type="protein sequence ID" value="OTG24981.1"/>
    <property type="molecule type" value="Genomic_DNA"/>
</dbReference>
<accession>A0A251URM8</accession>
<organism evidence="1 2">
    <name type="scientific">Helianthus annuus</name>
    <name type="common">Common sunflower</name>
    <dbReference type="NCBI Taxonomy" id="4232"/>
    <lineage>
        <taxon>Eukaryota</taxon>
        <taxon>Viridiplantae</taxon>
        <taxon>Streptophyta</taxon>
        <taxon>Embryophyta</taxon>
        <taxon>Tracheophyta</taxon>
        <taxon>Spermatophyta</taxon>
        <taxon>Magnoliopsida</taxon>
        <taxon>eudicotyledons</taxon>
        <taxon>Gunneridae</taxon>
        <taxon>Pentapetalae</taxon>
        <taxon>asterids</taxon>
        <taxon>campanulids</taxon>
        <taxon>Asterales</taxon>
        <taxon>Asteraceae</taxon>
        <taxon>Asteroideae</taxon>
        <taxon>Heliantheae alliance</taxon>
        <taxon>Heliantheae</taxon>
        <taxon>Helianthus</taxon>
    </lineage>
</organism>
<dbReference type="Proteomes" id="UP000215914">
    <property type="component" value="Chromosome 5"/>
</dbReference>
<keyword evidence="2" id="KW-1185">Reference proteome</keyword>
<evidence type="ECO:0000313" key="2">
    <source>
        <dbReference type="Proteomes" id="UP000215914"/>
    </source>
</evidence>
<dbReference type="Gene3D" id="3.40.50.300">
    <property type="entry name" value="P-loop containing nucleotide triphosphate hydrolases"/>
    <property type="match status" value="1"/>
</dbReference>
<dbReference type="STRING" id="4232.A0A251URM8"/>
<dbReference type="AlphaFoldDB" id="A0A251URM8"/>
<name>A0A251URM8_HELAN</name>
<reference evidence="2" key="1">
    <citation type="journal article" date="2017" name="Nature">
        <title>The sunflower genome provides insights into oil metabolism, flowering and Asterid evolution.</title>
        <authorList>
            <person name="Badouin H."/>
            <person name="Gouzy J."/>
            <person name="Grassa C.J."/>
            <person name="Murat F."/>
            <person name="Staton S.E."/>
            <person name="Cottret L."/>
            <person name="Lelandais-Briere C."/>
            <person name="Owens G.L."/>
            <person name="Carrere S."/>
            <person name="Mayjonade B."/>
            <person name="Legrand L."/>
            <person name="Gill N."/>
            <person name="Kane N.C."/>
            <person name="Bowers J.E."/>
            <person name="Hubner S."/>
            <person name="Bellec A."/>
            <person name="Berard A."/>
            <person name="Berges H."/>
            <person name="Blanchet N."/>
            <person name="Boniface M.C."/>
            <person name="Brunel D."/>
            <person name="Catrice O."/>
            <person name="Chaidir N."/>
            <person name="Claudel C."/>
            <person name="Donnadieu C."/>
            <person name="Faraut T."/>
            <person name="Fievet G."/>
            <person name="Helmstetter N."/>
            <person name="King M."/>
            <person name="Knapp S.J."/>
            <person name="Lai Z."/>
            <person name="Le Paslier M.C."/>
            <person name="Lippi Y."/>
            <person name="Lorenzon L."/>
            <person name="Mandel J.R."/>
            <person name="Marage G."/>
            <person name="Marchand G."/>
            <person name="Marquand E."/>
            <person name="Bret-Mestries E."/>
            <person name="Morien E."/>
            <person name="Nambeesan S."/>
            <person name="Nguyen T."/>
            <person name="Pegot-Espagnet P."/>
            <person name="Pouilly N."/>
            <person name="Raftis F."/>
            <person name="Sallet E."/>
            <person name="Schiex T."/>
            <person name="Thomas J."/>
            <person name="Vandecasteele C."/>
            <person name="Vares D."/>
            <person name="Vear F."/>
            <person name="Vautrin S."/>
            <person name="Crespi M."/>
            <person name="Mangin B."/>
            <person name="Burke J.M."/>
            <person name="Salse J."/>
            <person name="Munos S."/>
            <person name="Vincourt P."/>
            <person name="Rieseberg L.H."/>
            <person name="Langlade N.B."/>
        </authorList>
    </citation>
    <scope>NUCLEOTIDE SEQUENCE [LARGE SCALE GENOMIC DNA]</scope>
    <source>
        <strain evidence="2">cv. SF193</strain>
    </source>
</reference>
<evidence type="ECO:0000313" key="1">
    <source>
        <dbReference type="EMBL" id="OTG24981.1"/>
    </source>
</evidence>